<feature type="region of interest" description="Disordered" evidence="3">
    <location>
        <begin position="136"/>
        <end position="160"/>
    </location>
</feature>
<feature type="compositionally biased region" description="Basic and acidic residues" evidence="3">
    <location>
        <begin position="361"/>
        <end position="383"/>
    </location>
</feature>
<feature type="compositionally biased region" description="Basic and acidic residues" evidence="3">
    <location>
        <begin position="225"/>
        <end position="234"/>
    </location>
</feature>
<accession>A0A2A2JUK2</accession>
<protein>
    <recommendedName>
        <fullName evidence="4">Nuclear speckle splicing regulatory protein 1 N-terminal domain-containing protein</fullName>
    </recommendedName>
</protein>
<feature type="compositionally biased region" description="Basic and acidic residues" evidence="3">
    <location>
        <begin position="254"/>
        <end position="264"/>
    </location>
</feature>
<evidence type="ECO:0000256" key="2">
    <source>
        <dbReference type="ARBA" id="ARBA00023054"/>
    </source>
</evidence>
<feature type="region of interest" description="Disordered" evidence="3">
    <location>
        <begin position="214"/>
        <end position="383"/>
    </location>
</feature>
<feature type="compositionally biased region" description="Basic and acidic residues" evidence="3">
    <location>
        <begin position="78"/>
        <end position="87"/>
    </location>
</feature>
<comment type="similarity">
    <text evidence="1">Belongs to the NSRP1 family.</text>
</comment>
<sequence>MSDSEDVKPDVKPDLRKKMEDEAKKKKYGLVISMKKPSAPQLPAVRPIAAIFADDDDDGDTVDVMGKTESASTIRTQKQAERLHERAMAEDPTIFDYDKNYDEIQAVKNEKIAVQKTADKERKAKYVDNMLKASRMRKINEQSVQERQQQKEREKEGDEFADKEVFITSAYKEQLEAIEKLREEEEYEAKFNSLTSVEKQKMWQAGFQRQMLESLARTGQSSSKTAEEQAQDSKKKVRHIRERIKSRSPSPIKEMMESKKESKEKPKKSIYSDDEDENEPKFEPPQKNFEGELKPGLNVARRARTHHEKVMARFTPSPEGSDDDEQDRRTSKEDRRREERRRDRHDSKGDDRREGRGRRRHDSEEKAGKEEIPKEADEVKPDVKDFKAKLKLGNRIDKEARLKGLKEILKQRNTAESIEAAKQRYLERKQQGIPGLPL</sequence>
<feature type="domain" description="Nuclear speckle splicing regulatory protein 1 N-terminal" evidence="4">
    <location>
        <begin position="81"/>
        <end position="199"/>
    </location>
</feature>
<feature type="compositionally biased region" description="Basic and acidic residues" evidence="3">
    <location>
        <begin position="326"/>
        <end position="354"/>
    </location>
</feature>
<dbReference type="AlphaFoldDB" id="A0A2A2JUK2"/>
<name>A0A2A2JUK2_9BILA</name>
<evidence type="ECO:0000256" key="1">
    <source>
        <dbReference type="ARBA" id="ARBA00010126"/>
    </source>
</evidence>
<evidence type="ECO:0000259" key="4">
    <source>
        <dbReference type="Pfam" id="PF09745"/>
    </source>
</evidence>
<feature type="region of interest" description="Disordered" evidence="3">
    <location>
        <begin position="68"/>
        <end position="87"/>
    </location>
</feature>
<dbReference type="PANTHER" id="PTHR31938">
    <property type="entry name" value="NUCLEAR SPECKLE SPLICING REGULATORY PROTEIN 1"/>
    <property type="match status" value="1"/>
</dbReference>
<dbReference type="GO" id="GO:0000381">
    <property type="term" value="P:regulation of alternative mRNA splicing, via spliceosome"/>
    <property type="evidence" value="ECO:0007669"/>
    <property type="project" value="InterPro"/>
</dbReference>
<dbReference type="PANTHER" id="PTHR31938:SF4">
    <property type="entry name" value="NUCLEAR SPECKLE SPLICING REGULATORY PROTEIN 1"/>
    <property type="match status" value="1"/>
</dbReference>
<dbReference type="Proteomes" id="UP000218231">
    <property type="component" value="Unassembled WGS sequence"/>
</dbReference>
<gene>
    <name evidence="5" type="ORF">WR25_06653</name>
</gene>
<evidence type="ECO:0000313" key="6">
    <source>
        <dbReference type="Proteomes" id="UP000218231"/>
    </source>
</evidence>
<organism evidence="5 6">
    <name type="scientific">Diploscapter pachys</name>
    <dbReference type="NCBI Taxonomy" id="2018661"/>
    <lineage>
        <taxon>Eukaryota</taxon>
        <taxon>Metazoa</taxon>
        <taxon>Ecdysozoa</taxon>
        <taxon>Nematoda</taxon>
        <taxon>Chromadorea</taxon>
        <taxon>Rhabditida</taxon>
        <taxon>Rhabditina</taxon>
        <taxon>Rhabditomorpha</taxon>
        <taxon>Rhabditoidea</taxon>
        <taxon>Rhabditidae</taxon>
        <taxon>Diploscapter</taxon>
    </lineage>
</organism>
<keyword evidence="2" id="KW-0175">Coiled coil</keyword>
<keyword evidence="6" id="KW-1185">Reference proteome</keyword>
<feature type="compositionally biased region" description="Basic residues" evidence="3">
    <location>
        <begin position="235"/>
        <end position="246"/>
    </location>
</feature>
<dbReference type="EMBL" id="LIAE01010215">
    <property type="protein sequence ID" value="PAV65249.1"/>
    <property type="molecule type" value="Genomic_DNA"/>
</dbReference>
<dbReference type="OrthoDB" id="446635at2759"/>
<comment type="caution">
    <text evidence="5">The sequence shown here is derived from an EMBL/GenBank/DDBJ whole genome shotgun (WGS) entry which is preliminary data.</text>
</comment>
<dbReference type="InterPro" id="IPR042816">
    <property type="entry name" value="Nsrp1"/>
</dbReference>
<dbReference type="STRING" id="2018661.A0A2A2JUK2"/>
<evidence type="ECO:0000313" key="5">
    <source>
        <dbReference type="EMBL" id="PAV65249.1"/>
    </source>
</evidence>
<feature type="compositionally biased region" description="Basic and acidic residues" evidence="3">
    <location>
        <begin position="148"/>
        <end position="160"/>
    </location>
</feature>
<reference evidence="5 6" key="1">
    <citation type="journal article" date="2017" name="Curr. Biol.">
        <title>Genome architecture and evolution of a unichromosomal asexual nematode.</title>
        <authorList>
            <person name="Fradin H."/>
            <person name="Zegar C."/>
            <person name="Gutwein M."/>
            <person name="Lucas J."/>
            <person name="Kovtun M."/>
            <person name="Corcoran D."/>
            <person name="Baugh L.R."/>
            <person name="Kiontke K."/>
            <person name="Gunsalus K."/>
            <person name="Fitch D.H."/>
            <person name="Piano F."/>
        </authorList>
    </citation>
    <scope>NUCLEOTIDE SEQUENCE [LARGE SCALE GENOMIC DNA]</scope>
    <source>
        <strain evidence="5">PF1309</strain>
    </source>
</reference>
<proteinExistence type="inferred from homology"/>
<feature type="compositionally biased region" description="Basic and acidic residues" evidence="3">
    <location>
        <begin position="279"/>
        <end position="293"/>
    </location>
</feature>
<feature type="region of interest" description="Disordered" evidence="3">
    <location>
        <begin position="1"/>
        <end position="20"/>
    </location>
</feature>
<evidence type="ECO:0000256" key="3">
    <source>
        <dbReference type="SAM" id="MobiDB-lite"/>
    </source>
</evidence>
<dbReference type="Pfam" id="PF09745">
    <property type="entry name" value="NSRP1_N"/>
    <property type="match status" value="1"/>
</dbReference>
<dbReference type="InterPro" id="IPR018612">
    <property type="entry name" value="NSRP1_N"/>
</dbReference>